<evidence type="ECO:0008006" key="5">
    <source>
        <dbReference type="Google" id="ProtNLM"/>
    </source>
</evidence>
<comment type="caution">
    <text evidence="3">The sequence shown here is derived from an EMBL/GenBank/DDBJ whole genome shotgun (WGS) entry which is preliminary data.</text>
</comment>
<accession>A0A8S1RDA5</accession>
<organism evidence="3 4">
    <name type="scientific">Paramecium sonneborni</name>
    <dbReference type="NCBI Taxonomy" id="65129"/>
    <lineage>
        <taxon>Eukaryota</taxon>
        <taxon>Sar</taxon>
        <taxon>Alveolata</taxon>
        <taxon>Ciliophora</taxon>
        <taxon>Intramacronucleata</taxon>
        <taxon>Oligohymenophorea</taxon>
        <taxon>Peniculida</taxon>
        <taxon>Parameciidae</taxon>
        <taxon>Paramecium</taxon>
    </lineage>
</organism>
<feature type="compositionally biased region" description="Low complexity" evidence="1">
    <location>
        <begin position="1029"/>
        <end position="1040"/>
    </location>
</feature>
<feature type="transmembrane region" description="Helical" evidence="2">
    <location>
        <begin position="1722"/>
        <end position="1746"/>
    </location>
</feature>
<feature type="transmembrane region" description="Helical" evidence="2">
    <location>
        <begin position="92"/>
        <end position="115"/>
    </location>
</feature>
<feature type="region of interest" description="Disordered" evidence="1">
    <location>
        <begin position="1008"/>
        <end position="1040"/>
    </location>
</feature>
<name>A0A8S1RDA5_9CILI</name>
<feature type="compositionally biased region" description="Polar residues" evidence="1">
    <location>
        <begin position="1008"/>
        <end position="1026"/>
    </location>
</feature>
<dbReference type="Proteomes" id="UP000692954">
    <property type="component" value="Unassembled WGS sequence"/>
</dbReference>
<dbReference type="EMBL" id="CAJJDN010000161">
    <property type="protein sequence ID" value="CAD8125677.1"/>
    <property type="molecule type" value="Genomic_DNA"/>
</dbReference>
<feature type="transmembrane region" description="Helical" evidence="2">
    <location>
        <begin position="1404"/>
        <end position="1426"/>
    </location>
</feature>
<feature type="transmembrane region" description="Helical" evidence="2">
    <location>
        <begin position="215"/>
        <end position="237"/>
    </location>
</feature>
<sequence length="1787" mass="213149">MIKQYWLEYQQFTIGFSQIILSRDSKYLWILVEVVAHFQRLGLSFLFKVIIEILQVRLYNKHIQTRDQYSLFELISKLCVPSILILESVPNLGIIGFQLMIILIIYTPICVNMIAMHKEYYQYSSIKHHSSIDEQNNLNYNLNLLDRSYNMHNYIEYFMYKQLMGNEQSSFQQLEKFIFASLLNIFPHILVIPLLVWNFILWQIIFRDERIESNIFGLMIFLNVLTNLGVLLQWNISMHIQKTYTIRDHNHLRLVQSFWFNLQQFIVIIPILIQWFYLLMNLEQDFNQTSTHYYLNITTILILQIGHLIEFFICHPYMQDYKIKTILIMLPFTISVIISLYFEHNQIQIISIALITVPLTARLLNEINSYMNEEILYNSQYKEKSRQRIRVQSRTGLLMEEEEQFVIEKEINKQKKTQLEYLQNMNTKYFIHYLRLVDLMNLDDQQSIEKDASVINLNRSKFILNVIVLLKYHINQCENVYCYCKGFRGERRRIIENNYQCLEMRIYYHIKIQNLTIQVELIKRYIRYYAKLIFEIEKEKKDYDIIRISQLLSYLSNSEECYQILLLIMEMKEKIQNKNRITSSVAMSVLLSYTKHQILLKMNPQVKLEEVEAALQYKDYRVTEVRRDKLITNMFQNVQKKYEFVRQFVDVKYNYETLYQLINDMVDYNLETIKKIEQFNEFSQSRTSLLIYMFYCLEILNDFDKFIRLRNQLKTKNYKFFEFIGSQNQKVCYLKINLARHAKKGKISRGEILQFSNNAPHMFGYNQREFQEDILTVHQLVAPHLSSIHDQLMEIFLLTNRPFILRKKRGLIASKKNKDLLFVEMFIDVCFNITGDLFPIYTFIKQIQADGIYENIKGHIYLNNELKIEGITTMALEQFKMKDGKSLYKLKLNHLIQNSKKFLELLNEKEKRFYEQELQRLELNSCSQQFNCFETEQLLYHFSVTAEDILFRIPKENGVPDIYCITCRFIMTLARINGKEHKSFMVEFQKITFADNMSQIWIDSSKNLQSRSKTESNNEISQNNEPIESKQQQSQYQSSQSKFSDSEQRCEFSNISEKQQNQSINFNEYQFHIVSHIQSPFDSQRDLLSLMSNTHNIQPFDQQIMSIQIDGQSLQNLRIEQKLNENLYQNKVKQQQSYFNKNISKKSFDIDNNQSENNQIEKDQEQEIKITQTPTAQNNIITSMLQKTHLYSKFSLSDNNPRLINLIFLIDFLNLSLFLSLAFVFYFNFKFKLEENMKIVDILRAFVTTDYTRNTLLALGVDIEIQNQDQDQDQSIKSQYQAKLLEQLQDNCQNYLTHYQQYLDDSLVKTTLSEIYINQFDYHSGKEQQVSAWTEQFYVIYMQQGLYGINLTNSTTIEKYNNSLGSLISQYSVHKEAYEELTLKFQEQIDKNVSDLENQQDICLIIYLVNEVILLIGYAIVFHQLFRLLNRILRSCEQISFKALETESIRLLSLQHRYQQPSDLNLYKYQFQFKDKCNMNISFNDMFTNKRISMRFQQIVQQQEQKKQFIISDEKPNLQRLFFLVELVTLLIGLVYFLTVKASNTQNITDLKNNLDVYNQNIIYTEQFFQMMMTDQILQKYAQSHSNLAIGNAIILQYQTLIQESLNKVIYFGQMIASETEENYFDLLKYLTNDSCILIDDPLCSIVIDGKLTEGLIYSTDYFVSKVSENIQNNYQLEKLIQLTELDLIALNFVSEAFANIMDQGQSTLIQKLEAEIQFRTILFTFFMVIFIFQQFLSSILLYRFFRNRFYKIRQLPYVLPPQSVYGEESFLKTLVYVQKIYDNLLQ</sequence>
<feature type="transmembrane region" description="Helical" evidence="2">
    <location>
        <begin position="325"/>
        <end position="342"/>
    </location>
</feature>
<proteinExistence type="predicted"/>
<keyword evidence="4" id="KW-1185">Reference proteome</keyword>
<evidence type="ECO:0000313" key="3">
    <source>
        <dbReference type="EMBL" id="CAD8125677.1"/>
    </source>
</evidence>
<evidence type="ECO:0000313" key="4">
    <source>
        <dbReference type="Proteomes" id="UP000692954"/>
    </source>
</evidence>
<evidence type="ECO:0000256" key="2">
    <source>
        <dbReference type="SAM" id="Phobius"/>
    </source>
</evidence>
<keyword evidence="2" id="KW-0472">Membrane</keyword>
<feature type="transmembrane region" description="Helical" evidence="2">
    <location>
        <begin position="1203"/>
        <end position="1227"/>
    </location>
</feature>
<reference evidence="3" key="1">
    <citation type="submission" date="2021-01" db="EMBL/GenBank/DDBJ databases">
        <authorList>
            <consortium name="Genoscope - CEA"/>
            <person name="William W."/>
        </authorList>
    </citation>
    <scope>NUCLEOTIDE SEQUENCE</scope>
</reference>
<evidence type="ECO:0000256" key="1">
    <source>
        <dbReference type="SAM" id="MobiDB-lite"/>
    </source>
</evidence>
<keyword evidence="2" id="KW-0812">Transmembrane</keyword>
<gene>
    <name evidence="3" type="ORF">PSON_ATCC_30995.1.T1610061</name>
</gene>
<dbReference type="OrthoDB" id="298665at2759"/>
<keyword evidence="2" id="KW-1133">Transmembrane helix</keyword>
<feature type="transmembrane region" description="Helical" evidence="2">
    <location>
        <begin position="258"/>
        <end position="280"/>
    </location>
</feature>
<protein>
    <recommendedName>
        <fullName evidence="5">Transmembrane protein</fullName>
    </recommendedName>
</protein>
<feature type="transmembrane region" description="Helical" evidence="2">
    <location>
        <begin position="292"/>
        <end position="313"/>
    </location>
</feature>
<feature type="transmembrane region" description="Helical" evidence="2">
    <location>
        <begin position="177"/>
        <end position="200"/>
    </location>
</feature>